<keyword evidence="5" id="KW-0238">DNA-binding</keyword>
<gene>
    <name evidence="11" type="ORF">K431DRAFT_342682</name>
</gene>
<sequence>MPGILPMKVIKVGSNAQSRIAQACDRCRSKKIRCDGIRPCCTQCANVGFECKTSDKLSRRAFPRGYTESLEERVRALECEVRELKDLLDEKDEKIDMLSRIHSQSPHQIHLPPPRRPSATSIECGSKQDENPDRDEVFKVQQSPHLLAGDGVESYFSGTSSSRIFIDAFKQKAQESGRPSGSVDTEKLLKCRLDIMSSDTPLTPKSPIVWKAPPRLISDQLINKYFQEWAPLFPVLHRPLFLKLYERYVDDSDNITDRSEIAQLNLVFGIAGLSTATPSSADLESFEVQWKAALDSVLTDNCMSTLQCLVLAQIYCMQKGDLARLLTYKGLSTTLSARLGLHQSQKRFALDTLTCETRKKVFWTLYTVDSFSSVVLGLPKHIRDDDVECEYPVDADDEYVTDRGFQPTLPGEFTKLSSALALFRVARILSNVLEDVFPAKTTYELSLNNLSELSDKLDAWRNSLPQHLRLQFAQDKPSTGTISSRSPILSFVYHYIRALIHRPAICSSTLGARSHSSMLAMASSSKHTIQLIQLLDERSMSFSFCLNRDEVLVLAGVGLLFQRIKLDPNSKILKDNEKMIGDVVKILEQSQAPSAGAFRNAASSFISSSATRQTTTPAPQASTRPKLPISWHTSDVSVPARQSQGLHSSTRKQFKAITSRFAPNDPTKPRRSTGVHTTDGRRSASQIVSHQSTSPASQSQPCLTLSDNYNPASFSRSEPAHSPINVHALPDKQRSVSTSADRASRSSIPLPSSLSCAVTQQDQKRKKPTNLDYLSFGNDMAVASNPLPQPSKPETLPTDWEKLLSSLDNGSTNIFDACYGGRPVEALMDVPLVHPLTHHQASSLSSATASNTDDSWGTNNLWGMCSTNGSNTLSTDGKLPALVANGGSFSHTERGGSLSSTSWDDNQDDYTNVDWFNATSRDGSRNEFKGIVIPADDEIDFGEAWETALKFA</sequence>
<keyword evidence="12" id="KW-1185">Reference proteome</keyword>
<feature type="region of interest" description="Disordered" evidence="9">
    <location>
        <begin position="608"/>
        <end position="768"/>
    </location>
</feature>
<proteinExistence type="predicted"/>
<dbReference type="GO" id="GO:0000981">
    <property type="term" value="F:DNA-binding transcription factor activity, RNA polymerase II-specific"/>
    <property type="evidence" value="ECO:0007669"/>
    <property type="project" value="InterPro"/>
</dbReference>
<feature type="coiled-coil region" evidence="8">
    <location>
        <begin position="67"/>
        <end position="101"/>
    </location>
</feature>
<comment type="subcellular location">
    <subcellularLocation>
        <location evidence="1">Nucleus</location>
    </subcellularLocation>
</comment>
<protein>
    <recommendedName>
        <fullName evidence="10">Zn(2)-C6 fungal-type domain-containing protein</fullName>
    </recommendedName>
</protein>
<reference evidence="11" key="1">
    <citation type="journal article" date="2020" name="Stud. Mycol.">
        <title>101 Dothideomycetes genomes: a test case for predicting lifestyles and emergence of pathogens.</title>
        <authorList>
            <person name="Haridas S."/>
            <person name="Albert R."/>
            <person name="Binder M."/>
            <person name="Bloem J."/>
            <person name="Labutti K."/>
            <person name="Salamov A."/>
            <person name="Andreopoulos B."/>
            <person name="Baker S."/>
            <person name="Barry K."/>
            <person name="Bills G."/>
            <person name="Bluhm B."/>
            <person name="Cannon C."/>
            <person name="Castanera R."/>
            <person name="Culley D."/>
            <person name="Daum C."/>
            <person name="Ezra D."/>
            <person name="Gonzalez J."/>
            <person name="Henrissat B."/>
            <person name="Kuo A."/>
            <person name="Liang C."/>
            <person name="Lipzen A."/>
            <person name="Lutzoni F."/>
            <person name="Magnuson J."/>
            <person name="Mondo S."/>
            <person name="Nolan M."/>
            <person name="Ohm R."/>
            <person name="Pangilinan J."/>
            <person name="Park H.-J."/>
            <person name="Ramirez L."/>
            <person name="Alfaro M."/>
            <person name="Sun H."/>
            <person name="Tritt A."/>
            <person name="Yoshinaga Y."/>
            <person name="Zwiers L.-H."/>
            <person name="Turgeon B."/>
            <person name="Goodwin S."/>
            <person name="Spatafora J."/>
            <person name="Crous P."/>
            <person name="Grigoriev I."/>
        </authorList>
    </citation>
    <scope>NUCLEOTIDE SEQUENCE</scope>
    <source>
        <strain evidence="11">CBS 116435</strain>
    </source>
</reference>
<dbReference type="SMART" id="SM00906">
    <property type="entry name" value="Fungal_trans"/>
    <property type="match status" value="1"/>
</dbReference>
<keyword evidence="8" id="KW-0175">Coiled coil</keyword>
<dbReference type="GO" id="GO:0006351">
    <property type="term" value="P:DNA-templated transcription"/>
    <property type="evidence" value="ECO:0007669"/>
    <property type="project" value="InterPro"/>
</dbReference>
<organism evidence="11 12">
    <name type="scientific">Polychaeton citri CBS 116435</name>
    <dbReference type="NCBI Taxonomy" id="1314669"/>
    <lineage>
        <taxon>Eukaryota</taxon>
        <taxon>Fungi</taxon>
        <taxon>Dikarya</taxon>
        <taxon>Ascomycota</taxon>
        <taxon>Pezizomycotina</taxon>
        <taxon>Dothideomycetes</taxon>
        <taxon>Dothideomycetidae</taxon>
        <taxon>Capnodiales</taxon>
        <taxon>Capnodiaceae</taxon>
        <taxon>Polychaeton</taxon>
    </lineage>
</organism>
<evidence type="ECO:0000256" key="6">
    <source>
        <dbReference type="ARBA" id="ARBA00023163"/>
    </source>
</evidence>
<dbReference type="GO" id="GO:0008270">
    <property type="term" value="F:zinc ion binding"/>
    <property type="evidence" value="ECO:0007669"/>
    <property type="project" value="InterPro"/>
</dbReference>
<evidence type="ECO:0000313" key="12">
    <source>
        <dbReference type="Proteomes" id="UP000799441"/>
    </source>
</evidence>
<name>A0A9P4QJD0_9PEZI</name>
<keyword evidence="6" id="KW-0804">Transcription</keyword>
<dbReference type="PROSITE" id="PS50048">
    <property type="entry name" value="ZN2_CY6_FUNGAL_2"/>
    <property type="match status" value="1"/>
</dbReference>
<feature type="compositionally biased region" description="Polar residues" evidence="9">
    <location>
        <begin position="683"/>
        <end position="716"/>
    </location>
</feature>
<evidence type="ECO:0000256" key="7">
    <source>
        <dbReference type="ARBA" id="ARBA00023242"/>
    </source>
</evidence>
<evidence type="ECO:0000259" key="10">
    <source>
        <dbReference type="PROSITE" id="PS50048"/>
    </source>
</evidence>
<dbReference type="Gene3D" id="4.10.240.10">
    <property type="entry name" value="Zn(2)-C6 fungal-type DNA-binding domain"/>
    <property type="match status" value="1"/>
</dbReference>
<keyword evidence="3" id="KW-0862">Zinc</keyword>
<dbReference type="Proteomes" id="UP000799441">
    <property type="component" value="Unassembled WGS sequence"/>
</dbReference>
<dbReference type="PANTHER" id="PTHR46910:SF12">
    <property type="entry name" value="REGULATORY PROTEIN CAT8"/>
    <property type="match status" value="1"/>
</dbReference>
<feature type="compositionally biased region" description="Polar residues" evidence="9">
    <location>
        <begin position="631"/>
        <end position="648"/>
    </location>
</feature>
<dbReference type="Pfam" id="PF04082">
    <property type="entry name" value="Fungal_trans"/>
    <property type="match status" value="1"/>
</dbReference>
<dbReference type="GO" id="GO:0005634">
    <property type="term" value="C:nucleus"/>
    <property type="evidence" value="ECO:0007669"/>
    <property type="project" value="UniProtKB-SubCell"/>
</dbReference>
<dbReference type="SUPFAM" id="SSF57701">
    <property type="entry name" value="Zn2/Cys6 DNA-binding domain"/>
    <property type="match status" value="1"/>
</dbReference>
<keyword evidence="7" id="KW-0539">Nucleus</keyword>
<dbReference type="InterPro" id="IPR001138">
    <property type="entry name" value="Zn2Cys6_DnaBD"/>
</dbReference>
<dbReference type="PROSITE" id="PS00463">
    <property type="entry name" value="ZN2_CY6_FUNGAL_1"/>
    <property type="match status" value="1"/>
</dbReference>
<dbReference type="CDD" id="cd15485">
    <property type="entry name" value="ZIP_Cat8"/>
    <property type="match status" value="1"/>
</dbReference>
<dbReference type="PANTHER" id="PTHR46910">
    <property type="entry name" value="TRANSCRIPTION FACTOR PDR1"/>
    <property type="match status" value="1"/>
</dbReference>
<feature type="domain" description="Zn(2)-C6 fungal-type" evidence="10">
    <location>
        <begin position="23"/>
        <end position="53"/>
    </location>
</feature>
<dbReference type="CDD" id="cd12148">
    <property type="entry name" value="fungal_TF_MHR"/>
    <property type="match status" value="1"/>
</dbReference>
<evidence type="ECO:0000256" key="4">
    <source>
        <dbReference type="ARBA" id="ARBA00023015"/>
    </source>
</evidence>
<feature type="compositionally biased region" description="Low complexity" evidence="9">
    <location>
        <begin position="745"/>
        <end position="755"/>
    </location>
</feature>
<keyword evidence="2" id="KW-0479">Metal-binding</keyword>
<evidence type="ECO:0000256" key="2">
    <source>
        <dbReference type="ARBA" id="ARBA00022723"/>
    </source>
</evidence>
<comment type="caution">
    <text evidence="11">The sequence shown here is derived from an EMBL/GenBank/DDBJ whole genome shotgun (WGS) entry which is preliminary data.</text>
</comment>
<dbReference type="FunFam" id="4.10.240.10:FF:000007">
    <property type="entry name" value="C6 transcription factor FacB"/>
    <property type="match status" value="1"/>
</dbReference>
<accession>A0A9P4QJD0</accession>
<evidence type="ECO:0000256" key="1">
    <source>
        <dbReference type="ARBA" id="ARBA00004123"/>
    </source>
</evidence>
<evidence type="ECO:0000256" key="8">
    <source>
        <dbReference type="SAM" id="Coils"/>
    </source>
</evidence>
<dbReference type="Pfam" id="PF00172">
    <property type="entry name" value="Zn_clus"/>
    <property type="match status" value="1"/>
</dbReference>
<dbReference type="GO" id="GO:0003677">
    <property type="term" value="F:DNA binding"/>
    <property type="evidence" value="ECO:0007669"/>
    <property type="project" value="UniProtKB-KW"/>
</dbReference>
<evidence type="ECO:0000256" key="9">
    <source>
        <dbReference type="SAM" id="MobiDB-lite"/>
    </source>
</evidence>
<evidence type="ECO:0000256" key="3">
    <source>
        <dbReference type="ARBA" id="ARBA00022833"/>
    </source>
</evidence>
<dbReference type="InterPro" id="IPR036864">
    <property type="entry name" value="Zn2-C6_fun-type_DNA-bd_sf"/>
</dbReference>
<dbReference type="CDD" id="cd00067">
    <property type="entry name" value="GAL4"/>
    <property type="match status" value="1"/>
</dbReference>
<dbReference type="AlphaFoldDB" id="A0A9P4QJD0"/>
<dbReference type="InterPro" id="IPR007219">
    <property type="entry name" value="XnlR_reg_dom"/>
</dbReference>
<dbReference type="EMBL" id="MU003766">
    <property type="protein sequence ID" value="KAF2725827.1"/>
    <property type="molecule type" value="Genomic_DNA"/>
</dbReference>
<feature type="compositionally biased region" description="Low complexity" evidence="9">
    <location>
        <begin position="608"/>
        <end position="625"/>
    </location>
</feature>
<feature type="region of interest" description="Disordered" evidence="9">
    <location>
        <begin position="103"/>
        <end position="133"/>
    </location>
</feature>
<dbReference type="OrthoDB" id="2123952at2759"/>
<dbReference type="InterPro" id="IPR050987">
    <property type="entry name" value="AtrR-like"/>
</dbReference>
<evidence type="ECO:0000256" key="5">
    <source>
        <dbReference type="ARBA" id="ARBA00023125"/>
    </source>
</evidence>
<dbReference type="SMART" id="SM00066">
    <property type="entry name" value="GAL4"/>
    <property type="match status" value="1"/>
</dbReference>
<keyword evidence="4" id="KW-0805">Transcription regulation</keyword>
<evidence type="ECO:0000313" key="11">
    <source>
        <dbReference type="EMBL" id="KAF2725827.1"/>
    </source>
</evidence>